<dbReference type="PANTHER" id="PTHR34216:SF3">
    <property type="entry name" value="POLY-BETA-1,6-N-ACETYL-D-GLUCOSAMINE N-DEACETYLASE"/>
    <property type="match status" value="1"/>
</dbReference>
<feature type="domain" description="NodB homology" evidence="4">
    <location>
        <begin position="137"/>
        <end position="298"/>
    </location>
</feature>
<comment type="subcellular location">
    <subcellularLocation>
        <location evidence="1">Secreted</location>
    </subcellularLocation>
</comment>
<gene>
    <name evidence="6" type="ORF">E4031_04200</name>
    <name evidence="5" type="ORF">E4Z98_08305</name>
</gene>
<keyword evidence="2" id="KW-0732">Signal</keyword>
<dbReference type="GO" id="GO:0005975">
    <property type="term" value="P:carbohydrate metabolic process"/>
    <property type="evidence" value="ECO:0007669"/>
    <property type="project" value="InterPro"/>
</dbReference>
<protein>
    <submittedName>
        <fullName evidence="5">Polysaccharide deacetylase family protein</fullName>
    </submittedName>
</protein>
<evidence type="ECO:0000256" key="3">
    <source>
        <dbReference type="SAM" id="Phobius"/>
    </source>
</evidence>
<dbReference type="Gene3D" id="3.20.20.370">
    <property type="entry name" value="Glycoside hydrolase/deacetylase"/>
    <property type="match status" value="1"/>
</dbReference>
<reference evidence="5 7" key="2">
    <citation type="journal article" date="2020" name="Int. J. Syst. Evol. Microbiol.">
        <title>Vagococcus xieshaowenii sp. nov., isolated from snow finch (Montifringilla taczanowskii) cloacal content.</title>
        <authorList>
            <person name="Ge Y."/>
            <person name="Yang J."/>
            <person name="Lai X.H."/>
            <person name="Zhang G."/>
            <person name="Jin D."/>
            <person name="Lu S."/>
            <person name="Wang B."/>
            <person name="Huang Y."/>
            <person name="Huang Y."/>
            <person name="Ren Z."/>
            <person name="Zhang X."/>
            <person name="Xu J."/>
        </authorList>
    </citation>
    <scope>NUCLEOTIDE SEQUENCE [LARGE SCALE GENOMIC DNA]</scope>
    <source>
        <strain evidence="7">personal::cf-49</strain>
        <strain evidence="5">Personal::cf-49</strain>
    </source>
</reference>
<reference evidence="6 8" key="1">
    <citation type="submission" date="2019-03" db="EMBL/GenBank/DDBJ databases">
        <title>Vagococcus sp. was isolated fron gut of Carduelis flavirostris.</title>
        <authorList>
            <person name="Ge Y."/>
        </authorList>
    </citation>
    <scope>NUCLEOTIDE SEQUENCE [LARGE SCALE GENOMIC DNA]</scope>
    <source>
        <strain evidence="6 8">CF-210</strain>
    </source>
</reference>
<keyword evidence="3" id="KW-1133">Transmembrane helix</keyword>
<dbReference type="SUPFAM" id="SSF88713">
    <property type="entry name" value="Glycoside hydrolase/deacetylase"/>
    <property type="match status" value="1"/>
</dbReference>
<proteinExistence type="predicted"/>
<evidence type="ECO:0000256" key="1">
    <source>
        <dbReference type="ARBA" id="ARBA00004613"/>
    </source>
</evidence>
<dbReference type="InterPro" id="IPR002509">
    <property type="entry name" value="NODB_dom"/>
</dbReference>
<dbReference type="PANTHER" id="PTHR34216">
    <property type="match status" value="1"/>
</dbReference>
<dbReference type="OrthoDB" id="9778320at2"/>
<dbReference type="RefSeq" id="WP_135254218.1">
    <property type="nucleotide sequence ID" value="NZ_CP038865.1"/>
</dbReference>
<accession>A0A4Z0DAT2</accession>
<evidence type="ECO:0000313" key="6">
    <source>
        <dbReference type="EMBL" id="TFZ41988.1"/>
    </source>
</evidence>
<dbReference type="CDD" id="cd10918">
    <property type="entry name" value="CE4_NodB_like_5s_6s"/>
    <property type="match status" value="1"/>
</dbReference>
<dbReference type="InterPro" id="IPR011330">
    <property type="entry name" value="Glyco_hydro/deAcase_b/a-brl"/>
</dbReference>
<dbReference type="InterPro" id="IPR051398">
    <property type="entry name" value="Polysacch_Deacetylase"/>
</dbReference>
<dbReference type="GO" id="GO:0016810">
    <property type="term" value="F:hydrolase activity, acting on carbon-nitrogen (but not peptide) bonds"/>
    <property type="evidence" value="ECO:0007669"/>
    <property type="project" value="InterPro"/>
</dbReference>
<dbReference type="GO" id="GO:0005576">
    <property type="term" value="C:extracellular region"/>
    <property type="evidence" value="ECO:0007669"/>
    <property type="project" value="UniProtKB-SubCell"/>
</dbReference>
<dbReference type="AlphaFoldDB" id="A0A4Z0DAT2"/>
<evidence type="ECO:0000256" key="2">
    <source>
        <dbReference type="ARBA" id="ARBA00022729"/>
    </source>
</evidence>
<evidence type="ECO:0000313" key="7">
    <source>
        <dbReference type="Proteomes" id="UP000296883"/>
    </source>
</evidence>
<keyword evidence="3" id="KW-0472">Membrane</keyword>
<evidence type="ECO:0000259" key="4">
    <source>
        <dbReference type="PROSITE" id="PS51677"/>
    </source>
</evidence>
<keyword evidence="7" id="KW-1185">Reference proteome</keyword>
<sequence length="298" mass="34127">MRKKIITVLLAIIFIELIILSVTMLTKNNHNQKSHPQLHKNEVLVDSSQLNVNKIDESEIIKRNKQTPDTSSWIKSEDPIEFPIIAYSHVENHEMENSLHIDYFKQQLEWLEKNNYYTLTPQEAMEVFTSNKKPAEKIVWLTFDDGYYSQYKLVYPLLQQLNMQATINYLPNISGSIAFLNIYDIQEMMTNGEISIGSGTLNGNSLLDLDVTTRTRELKDSKQTLDQLLHQDTTVVAYPNNDYNDEILALAKDVGYTIGLTTNAGLASKSDGLLTLDRIQINENISTDKFAKLIEETY</sequence>
<name>A0A4Z0DAT2_9ENTE</name>
<dbReference type="Proteomes" id="UP000297725">
    <property type="component" value="Unassembled WGS sequence"/>
</dbReference>
<dbReference type="KEGG" id="vac:E4Z98_08305"/>
<dbReference type="PROSITE" id="PS51677">
    <property type="entry name" value="NODB"/>
    <property type="match status" value="1"/>
</dbReference>
<dbReference type="EMBL" id="SRHU01000015">
    <property type="protein sequence ID" value="TFZ41988.1"/>
    <property type="molecule type" value="Genomic_DNA"/>
</dbReference>
<evidence type="ECO:0000313" key="8">
    <source>
        <dbReference type="Proteomes" id="UP000297725"/>
    </source>
</evidence>
<feature type="transmembrane region" description="Helical" evidence="3">
    <location>
        <begin position="7"/>
        <end position="26"/>
    </location>
</feature>
<evidence type="ECO:0000313" key="5">
    <source>
        <dbReference type="EMBL" id="QCA29317.1"/>
    </source>
</evidence>
<accession>A0A7Z2B527</accession>
<dbReference type="EMBL" id="CP038865">
    <property type="protein sequence ID" value="QCA29317.1"/>
    <property type="molecule type" value="Genomic_DNA"/>
</dbReference>
<organism evidence="5 7">
    <name type="scientific">Vagococcus xieshaowenii</name>
    <dbReference type="NCBI Taxonomy" id="2562451"/>
    <lineage>
        <taxon>Bacteria</taxon>
        <taxon>Bacillati</taxon>
        <taxon>Bacillota</taxon>
        <taxon>Bacilli</taxon>
        <taxon>Lactobacillales</taxon>
        <taxon>Enterococcaceae</taxon>
        <taxon>Vagococcus</taxon>
    </lineage>
</organism>
<keyword evidence="3" id="KW-0812">Transmembrane</keyword>
<dbReference type="Proteomes" id="UP000296883">
    <property type="component" value="Chromosome"/>
</dbReference>
<dbReference type="Pfam" id="PF01522">
    <property type="entry name" value="Polysacc_deac_1"/>
    <property type="match status" value="1"/>
</dbReference>